<evidence type="ECO:0000313" key="2">
    <source>
        <dbReference type="Proteomes" id="UP000283805"/>
    </source>
</evidence>
<evidence type="ECO:0000313" key="1">
    <source>
        <dbReference type="EMBL" id="RKD93862.1"/>
    </source>
</evidence>
<name>A0A419WEQ5_9EURY</name>
<proteinExistence type="predicted"/>
<dbReference type="AlphaFoldDB" id="A0A419WEQ5"/>
<evidence type="ECO:0008006" key="3">
    <source>
        <dbReference type="Google" id="ProtNLM"/>
    </source>
</evidence>
<comment type="caution">
    <text evidence="1">The sequence shown here is derived from an EMBL/GenBank/DDBJ whole genome shotgun (WGS) entry which is preliminary data.</text>
</comment>
<organism evidence="1 2">
    <name type="scientific">Halopiger aswanensis</name>
    <dbReference type="NCBI Taxonomy" id="148449"/>
    <lineage>
        <taxon>Archaea</taxon>
        <taxon>Methanobacteriati</taxon>
        <taxon>Methanobacteriota</taxon>
        <taxon>Stenosarchaea group</taxon>
        <taxon>Halobacteria</taxon>
        <taxon>Halobacteriales</taxon>
        <taxon>Natrialbaceae</taxon>
        <taxon>Halopiger</taxon>
    </lineage>
</organism>
<sequence length="135" mass="15150">MVSHRRQEAQEAIRRWDRVFEALSAAPRRHLVDELAAVPDGGSVSLPDAAVPPAGAQSEPEELRIDLHHRHLPMLADAGYIEWQREPFQAVRGPRFDEVAIVIDALFENAGAVPEHLLPACPTLEQKYEREQSEC</sequence>
<protein>
    <recommendedName>
        <fullName evidence="3">ArsR family transcriptional regulator</fullName>
    </recommendedName>
</protein>
<gene>
    <name evidence="1" type="ORF">ATJ93_3497</name>
</gene>
<dbReference type="EMBL" id="RAPO01000003">
    <property type="protein sequence ID" value="RKD93862.1"/>
    <property type="molecule type" value="Genomic_DNA"/>
</dbReference>
<dbReference type="RefSeq" id="WP_120245847.1">
    <property type="nucleotide sequence ID" value="NZ_RAPO01000003.1"/>
</dbReference>
<keyword evidence="2" id="KW-1185">Reference proteome</keyword>
<dbReference type="OrthoDB" id="247722at2157"/>
<accession>A0A419WEQ5</accession>
<dbReference type="Proteomes" id="UP000283805">
    <property type="component" value="Unassembled WGS sequence"/>
</dbReference>
<reference evidence="1 2" key="1">
    <citation type="submission" date="2018-09" db="EMBL/GenBank/DDBJ databases">
        <title>Genomic Encyclopedia of Archaeal and Bacterial Type Strains, Phase II (KMG-II): from individual species to whole genera.</title>
        <authorList>
            <person name="Goeker M."/>
        </authorList>
    </citation>
    <scope>NUCLEOTIDE SEQUENCE [LARGE SCALE GENOMIC DNA]</scope>
    <source>
        <strain evidence="1 2">DSM 13151</strain>
    </source>
</reference>